<organism evidence="1">
    <name type="scientific">Ophidiomyces ophidiicola</name>
    <dbReference type="NCBI Taxonomy" id="1387563"/>
    <lineage>
        <taxon>Eukaryota</taxon>
        <taxon>Fungi</taxon>
        <taxon>Dikarya</taxon>
        <taxon>Ascomycota</taxon>
        <taxon>Pezizomycotina</taxon>
        <taxon>Eurotiomycetes</taxon>
        <taxon>Eurotiomycetidae</taxon>
        <taxon>Onygenales</taxon>
        <taxon>Onygenaceae</taxon>
        <taxon>Ophidiomyces</taxon>
    </lineage>
</organism>
<evidence type="ECO:0000313" key="1">
    <source>
        <dbReference type="EMBL" id="KAI2381657.1"/>
    </source>
</evidence>
<dbReference type="EMBL" id="JALBCA010000190">
    <property type="protein sequence ID" value="KAI2381657.1"/>
    <property type="molecule type" value="Genomic_DNA"/>
</dbReference>
<proteinExistence type="predicted"/>
<sequence length="299" mass="33802">MEYHPQNSSPLLLLRKMEIGTTSVRRTAASVFSHILILRDKCLELLYPSSHADVDSISLETLQFLAAGKSGIVYAIDDKRVLKEFQETERGEVERQAYCRLGSHSNIAKLLGTRKDGSIVLERGEVLRKICRSPSADKIPIERKLGWLRQAARGYQHLHNSNIIHSDVGCNNMIITKEGRLKIIDFEGCSIDGEPADSCYEWFSYRPSVPRASRSTDIFAFGCAVYEIITGKPPHHELEVSNDRYHLVERLYADNNFPDVTSLPLGQLIQSCWLNCFSSMSEVVRELEAFNPRSSRGLD</sequence>
<reference evidence="1" key="1">
    <citation type="journal article" date="2022" name="bioRxiv">
        <title>Population genetic analysis of Ophidiomyces ophidiicola, the causative agent of snake fungal disease, indicates recent introductions to the USA.</title>
        <authorList>
            <person name="Ladner J.T."/>
            <person name="Palmer J.M."/>
            <person name="Ettinger C.L."/>
            <person name="Stajich J.E."/>
            <person name="Farrell T.M."/>
            <person name="Glorioso B.M."/>
            <person name="Lawson B."/>
            <person name="Price S.J."/>
            <person name="Stengle A.G."/>
            <person name="Grear D.A."/>
            <person name="Lorch J.M."/>
        </authorList>
    </citation>
    <scope>NUCLEOTIDE SEQUENCE</scope>
    <source>
        <strain evidence="1">NWHC 24266-5</strain>
    </source>
</reference>
<name>A0ACB8UMB2_9EURO</name>
<accession>A0ACB8UMB2</accession>
<gene>
    <name evidence="1" type="ORF">LOY88_006681</name>
</gene>
<comment type="caution">
    <text evidence="1">The sequence shown here is derived from an EMBL/GenBank/DDBJ whole genome shotgun (WGS) entry which is preliminary data.</text>
</comment>
<protein>
    <submittedName>
        <fullName evidence="1">Uncharacterized protein</fullName>
    </submittedName>
</protein>